<gene>
    <name evidence="1" type="ORF">M8818_006802</name>
</gene>
<evidence type="ECO:0000313" key="2">
    <source>
        <dbReference type="Proteomes" id="UP001320706"/>
    </source>
</evidence>
<name>A0ACC3S630_9PEZI</name>
<dbReference type="EMBL" id="JAMKPW020000041">
    <property type="protein sequence ID" value="KAK8196637.1"/>
    <property type="molecule type" value="Genomic_DNA"/>
</dbReference>
<sequence length="849" mass="92736">MITSFSKDTLKTPEKSRKPASMHVNDGPNNDPDRVASPALSVRSHGENLNGRASAVSRDHVENKKNLASGDLRENVLPAQLASDRSTPDVKPNSTTRNSSIADSIPLRTSSLHQQHNNSPRSNRSKTRSSKSSDKSRRRSEPFTKATPPELETDPVPALWEELGEEDHTVKRIKELKKQQEERRRQTIMFPEHGIGSASESSLTSAAQATDAGNESNAAPRARPTTKKAAPAVDNSKAHRILGITKTLSTPRAEDLPASNSIISNGQAALINGRPSSPQLARDQGVSTSHARPSSSNATHSPHLSLDYSYAAAVDALGGVRPAQITTGTSQRISDPPKRRSLVLEGLDLKLDTVIAPSRPETLAVPSPISSAQKKKHRKSEQWLHPDLPDINQKKNRRKSMNDARIPDDEYIAARRDSIEDAVDSYLHNPRLSRTVRHPQTGRLISYSDVGDPNGAVVIVCVGMGLTRYVTAFYDELAATLRLRLITPDRPGVSASEPYRERDHSGPLSWPDDVLTICHDLGITQFSILAHSAGAIYALATALILPHCIRGKVQLLAPWIPPSQLEDVSSKSSSATPVGALPRSQRLLRVLPTPFLKAANSGFMAGATASLKPASKRRSPNTKYDSSDSTRPSSRDNTPSKKSKKRPEPLRRESLMLMDQTPMQSTAHTFPLPVVPEDEDTASTALKRESLKLGATATPTEADFSFAAVSLQAAEHAARERQTIYSSLLTERTWMLATREANPAVDLLVCLERQRGIGFRYVDVKTEVVITHGSGDRRVPVENVRWVGERMNRRSWTDEAESGRKRGGCEVRVLEGEGHGLMASPLVMAGVLEEIAGEWRGWGLAERKG</sequence>
<protein>
    <submittedName>
        <fullName evidence="1">Uncharacterized protein</fullName>
    </submittedName>
</protein>
<dbReference type="Proteomes" id="UP001320706">
    <property type="component" value="Unassembled WGS sequence"/>
</dbReference>
<comment type="caution">
    <text evidence="1">The sequence shown here is derived from an EMBL/GenBank/DDBJ whole genome shotgun (WGS) entry which is preliminary data.</text>
</comment>
<accession>A0ACC3S630</accession>
<proteinExistence type="predicted"/>
<organism evidence="1 2">
    <name type="scientific">Zalaria obscura</name>
    <dbReference type="NCBI Taxonomy" id="2024903"/>
    <lineage>
        <taxon>Eukaryota</taxon>
        <taxon>Fungi</taxon>
        <taxon>Dikarya</taxon>
        <taxon>Ascomycota</taxon>
        <taxon>Pezizomycotina</taxon>
        <taxon>Dothideomycetes</taxon>
        <taxon>Dothideomycetidae</taxon>
        <taxon>Dothideales</taxon>
        <taxon>Zalariaceae</taxon>
        <taxon>Zalaria</taxon>
    </lineage>
</organism>
<reference evidence="1" key="1">
    <citation type="submission" date="2024-02" db="EMBL/GenBank/DDBJ databases">
        <title>Metagenome Assembled Genome of Zalaria obscura JY119.</title>
        <authorList>
            <person name="Vighnesh L."/>
            <person name="Jagadeeshwari U."/>
            <person name="Venkata Ramana C."/>
            <person name="Sasikala C."/>
        </authorList>
    </citation>
    <scope>NUCLEOTIDE SEQUENCE</scope>
    <source>
        <strain evidence="1">JY119</strain>
    </source>
</reference>
<keyword evidence="2" id="KW-1185">Reference proteome</keyword>
<evidence type="ECO:0000313" key="1">
    <source>
        <dbReference type="EMBL" id="KAK8196637.1"/>
    </source>
</evidence>